<evidence type="ECO:0000313" key="3">
    <source>
        <dbReference type="Proteomes" id="UP000317316"/>
    </source>
</evidence>
<feature type="transmembrane region" description="Helical" evidence="1">
    <location>
        <begin position="35"/>
        <end position="55"/>
    </location>
</feature>
<keyword evidence="1" id="KW-0472">Membrane</keyword>
<sequence length="65" mass="7385">MKNNTKLALGVSLFALIGIPLIFLFVSLITENWKFLIFSIFPAFLAGFTGLMATLKQMKKERIYN</sequence>
<keyword evidence="1" id="KW-0812">Transmembrane</keyword>
<name>A0A544SV91_9BACI</name>
<dbReference type="OrthoDB" id="2897504at2"/>
<dbReference type="RefSeq" id="WP_142540657.1">
    <property type="nucleotide sequence ID" value="NZ_BMIE01000011.1"/>
</dbReference>
<reference evidence="2 3" key="1">
    <citation type="submission" date="2019-05" db="EMBL/GenBank/DDBJ databases">
        <title>Psychrobacillus vulpis sp. nov., a new species isolated from feces of a red fox that inhabits in The Tablas de Daimiel Natural Park, Albacete, Spain.</title>
        <authorList>
            <person name="Rodriguez M."/>
            <person name="Reina J.C."/>
            <person name="Bejar V."/>
            <person name="Llamas I."/>
        </authorList>
    </citation>
    <scope>NUCLEOTIDE SEQUENCE [LARGE SCALE GENOMIC DNA]</scope>
    <source>
        <strain evidence="2 3">NEAU-3TGS17</strain>
    </source>
</reference>
<dbReference type="Proteomes" id="UP000317316">
    <property type="component" value="Unassembled WGS sequence"/>
</dbReference>
<accession>A0A544SV91</accession>
<gene>
    <name evidence="2" type="ORF">FG382_20215</name>
</gene>
<dbReference type="AlphaFoldDB" id="A0A544SV91"/>
<keyword evidence="3" id="KW-1185">Reference proteome</keyword>
<feature type="transmembrane region" description="Helical" evidence="1">
    <location>
        <begin position="7"/>
        <end position="29"/>
    </location>
</feature>
<protein>
    <submittedName>
        <fullName evidence="2">Uncharacterized protein</fullName>
    </submittedName>
</protein>
<organism evidence="2 3">
    <name type="scientific">Psychrobacillus lasiicapitis</name>
    <dbReference type="NCBI Taxonomy" id="1636719"/>
    <lineage>
        <taxon>Bacteria</taxon>
        <taxon>Bacillati</taxon>
        <taxon>Bacillota</taxon>
        <taxon>Bacilli</taxon>
        <taxon>Bacillales</taxon>
        <taxon>Bacillaceae</taxon>
        <taxon>Psychrobacillus</taxon>
    </lineage>
</organism>
<comment type="caution">
    <text evidence="2">The sequence shown here is derived from an EMBL/GenBank/DDBJ whole genome shotgun (WGS) entry which is preliminary data.</text>
</comment>
<evidence type="ECO:0000256" key="1">
    <source>
        <dbReference type="SAM" id="Phobius"/>
    </source>
</evidence>
<proteinExistence type="predicted"/>
<evidence type="ECO:0000313" key="2">
    <source>
        <dbReference type="EMBL" id="TQR09124.1"/>
    </source>
</evidence>
<dbReference type="EMBL" id="VDGH01000014">
    <property type="protein sequence ID" value="TQR09124.1"/>
    <property type="molecule type" value="Genomic_DNA"/>
</dbReference>
<keyword evidence="1" id="KW-1133">Transmembrane helix</keyword>